<dbReference type="InterPro" id="IPR027417">
    <property type="entry name" value="P-loop_NTPase"/>
</dbReference>
<keyword evidence="4" id="KW-0547">Nucleotide-binding</keyword>
<dbReference type="Gene3D" id="3.40.50.300">
    <property type="entry name" value="P-loop containing nucleotide triphosphate hydrolases"/>
    <property type="match status" value="1"/>
</dbReference>
<dbReference type="InterPro" id="IPR003439">
    <property type="entry name" value="ABC_transporter-like_ATP-bd"/>
</dbReference>
<dbReference type="PANTHER" id="PTHR43776">
    <property type="entry name" value="TRANSPORT ATP-BINDING PROTEIN"/>
    <property type="match status" value="1"/>
</dbReference>
<dbReference type="SMART" id="SM00382">
    <property type="entry name" value="AAA"/>
    <property type="match status" value="1"/>
</dbReference>
<evidence type="ECO:0000256" key="4">
    <source>
        <dbReference type="ARBA" id="ARBA00022741"/>
    </source>
</evidence>
<dbReference type="CDD" id="cd03257">
    <property type="entry name" value="ABC_NikE_OppD_transporters"/>
    <property type="match status" value="1"/>
</dbReference>
<dbReference type="SUPFAM" id="SSF52540">
    <property type="entry name" value="P-loop containing nucleoside triphosphate hydrolases"/>
    <property type="match status" value="1"/>
</dbReference>
<dbReference type="InterPro" id="IPR050319">
    <property type="entry name" value="ABC_transp_ATP-bind"/>
</dbReference>
<dbReference type="InterPro" id="IPR013563">
    <property type="entry name" value="Oligopep_ABC_C"/>
</dbReference>
<evidence type="ECO:0000256" key="1">
    <source>
        <dbReference type="ARBA" id="ARBA00004417"/>
    </source>
</evidence>
<proteinExistence type="inferred from homology"/>
<dbReference type="PANTHER" id="PTHR43776:SF8">
    <property type="entry name" value="ABC TRANSPORTER, ATP-BINDING PROTEIN"/>
    <property type="match status" value="1"/>
</dbReference>
<comment type="similarity">
    <text evidence="2">Belongs to the ABC transporter superfamily.</text>
</comment>
<name>A0ABV3PML2_9HYPH</name>
<comment type="subcellular location">
    <subcellularLocation>
        <location evidence="1">Cell inner membrane</location>
        <topology evidence="1">Peripheral membrane protein</topology>
    </subcellularLocation>
</comment>
<evidence type="ECO:0000259" key="6">
    <source>
        <dbReference type="PROSITE" id="PS50893"/>
    </source>
</evidence>
<keyword evidence="8" id="KW-1185">Reference proteome</keyword>
<evidence type="ECO:0000256" key="2">
    <source>
        <dbReference type="ARBA" id="ARBA00005417"/>
    </source>
</evidence>
<keyword evidence="3" id="KW-0813">Transport</keyword>
<keyword evidence="5 7" id="KW-0067">ATP-binding</keyword>
<sequence length="327" mass="36180">MTRPALIEVRSVNKTFSVSKGGLFRRPAASTKAVNDVSLTIAKGEILGCVGGSGSGKSTLGRIILRLIEPDSGEVRYGGTDLRALSREQMRQYRRRLQIVFQDPLQSLNPRRTVAENIARPLLNFGVATVAANRRVDELLELVGLDPRQSYRYPHEYSGGQCQRIAIARALALEPEFLFLDEPVSALDVSIQAQILNLLAELRKKLDLTFLFVSHDLKIIKQFCDRTMVMYRGCVLEEGSSQQVYAEPLHPFTRDFLGTVLHLRKDSRWEQAAERAEDLEGTAGLTGSGCIYAGNCAERFEPCTRSAPALTALTGERGVACFRHSGP</sequence>
<dbReference type="Pfam" id="PF00005">
    <property type="entry name" value="ABC_tran"/>
    <property type="match status" value="1"/>
</dbReference>
<evidence type="ECO:0000313" key="7">
    <source>
        <dbReference type="EMBL" id="MEW9306879.1"/>
    </source>
</evidence>
<gene>
    <name evidence="7" type="ORF">ABXS05_15105</name>
</gene>
<comment type="caution">
    <text evidence="7">The sequence shown here is derived from an EMBL/GenBank/DDBJ whole genome shotgun (WGS) entry which is preliminary data.</text>
</comment>
<dbReference type="InterPro" id="IPR003593">
    <property type="entry name" value="AAA+_ATPase"/>
</dbReference>
<dbReference type="Pfam" id="PF08352">
    <property type="entry name" value="oligo_HPY"/>
    <property type="match status" value="1"/>
</dbReference>
<evidence type="ECO:0000256" key="5">
    <source>
        <dbReference type="ARBA" id="ARBA00022840"/>
    </source>
</evidence>
<organism evidence="7 8">
    <name type="scientific">Labrys neptuniae</name>
    <dbReference type="NCBI Taxonomy" id="376174"/>
    <lineage>
        <taxon>Bacteria</taxon>
        <taxon>Pseudomonadati</taxon>
        <taxon>Pseudomonadota</taxon>
        <taxon>Alphaproteobacteria</taxon>
        <taxon>Hyphomicrobiales</taxon>
        <taxon>Xanthobacteraceae</taxon>
        <taxon>Labrys</taxon>
    </lineage>
</organism>
<dbReference type="EMBL" id="JBFNQD010000004">
    <property type="protein sequence ID" value="MEW9306879.1"/>
    <property type="molecule type" value="Genomic_DNA"/>
</dbReference>
<feature type="domain" description="ABC transporter" evidence="6">
    <location>
        <begin position="7"/>
        <end position="257"/>
    </location>
</feature>
<dbReference type="RefSeq" id="WP_367624476.1">
    <property type="nucleotide sequence ID" value="NZ_JBFNQD010000004.1"/>
</dbReference>
<dbReference type="InterPro" id="IPR017871">
    <property type="entry name" value="ABC_transporter-like_CS"/>
</dbReference>
<accession>A0ABV3PML2</accession>
<protein>
    <submittedName>
        <fullName evidence="7">ATP-binding cassette domain-containing protein</fullName>
    </submittedName>
</protein>
<reference evidence="7 8" key="1">
    <citation type="submission" date="2024-07" db="EMBL/GenBank/DDBJ databases">
        <title>Description of Labrys sedimenti sp. nov., isolated from a diclofenac-degrading enrichment culture.</title>
        <authorList>
            <person name="Tancsics A."/>
            <person name="Csepanyi A."/>
        </authorList>
    </citation>
    <scope>NUCLEOTIDE SEQUENCE [LARGE SCALE GENOMIC DNA]</scope>
    <source>
        <strain evidence="7 8">LMG 23578</strain>
    </source>
</reference>
<evidence type="ECO:0000313" key="8">
    <source>
        <dbReference type="Proteomes" id="UP001555786"/>
    </source>
</evidence>
<dbReference type="PROSITE" id="PS50893">
    <property type="entry name" value="ABC_TRANSPORTER_2"/>
    <property type="match status" value="1"/>
</dbReference>
<dbReference type="GO" id="GO:0005524">
    <property type="term" value="F:ATP binding"/>
    <property type="evidence" value="ECO:0007669"/>
    <property type="project" value="UniProtKB-KW"/>
</dbReference>
<dbReference type="Proteomes" id="UP001555786">
    <property type="component" value="Unassembled WGS sequence"/>
</dbReference>
<evidence type="ECO:0000256" key="3">
    <source>
        <dbReference type="ARBA" id="ARBA00022448"/>
    </source>
</evidence>
<dbReference type="PROSITE" id="PS00211">
    <property type="entry name" value="ABC_TRANSPORTER_1"/>
    <property type="match status" value="1"/>
</dbReference>